<dbReference type="PROSITE" id="PS50850">
    <property type="entry name" value="MFS"/>
    <property type="match status" value="1"/>
</dbReference>
<evidence type="ECO:0000256" key="4">
    <source>
        <dbReference type="ARBA" id="ARBA00022475"/>
    </source>
</evidence>
<reference evidence="10 11" key="1">
    <citation type="journal article" date="2021" name="Microorganisms">
        <title>Bacterial Dimethylsulfoniopropionate Biosynthesis in the East China Sea.</title>
        <authorList>
            <person name="Liu J."/>
            <person name="Zhang Y."/>
            <person name="Liu J."/>
            <person name="Zhong H."/>
            <person name="Williams B.T."/>
            <person name="Zheng Y."/>
            <person name="Curson A.R.J."/>
            <person name="Sun C."/>
            <person name="Sun H."/>
            <person name="Song D."/>
            <person name="Wagner Mackenzie B."/>
            <person name="Bermejo Martinez A."/>
            <person name="Todd J.D."/>
            <person name="Zhang X.H."/>
        </authorList>
    </citation>
    <scope>NUCLEOTIDE SEQUENCE [LARGE SCALE GENOMIC DNA]</scope>
    <source>
        <strain evidence="10 11">ESS08</strain>
    </source>
</reference>
<dbReference type="RefSeq" id="WP_213365890.1">
    <property type="nucleotide sequence ID" value="NZ_QTKX01000001.1"/>
</dbReference>
<keyword evidence="3" id="KW-0813">Transport</keyword>
<dbReference type="SUPFAM" id="SSF103473">
    <property type="entry name" value="MFS general substrate transporter"/>
    <property type="match status" value="1"/>
</dbReference>
<feature type="domain" description="Major facilitator superfamily (MFS) profile" evidence="9">
    <location>
        <begin position="10"/>
        <end position="378"/>
    </location>
</feature>
<feature type="transmembrane region" description="Helical" evidence="8">
    <location>
        <begin position="45"/>
        <end position="64"/>
    </location>
</feature>
<feature type="transmembrane region" description="Helical" evidence="8">
    <location>
        <begin position="133"/>
        <end position="157"/>
    </location>
</feature>
<dbReference type="GO" id="GO:0022857">
    <property type="term" value="F:transmembrane transporter activity"/>
    <property type="evidence" value="ECO:0007669"/>
    <property type="project" value="InterPro"/>
</dbReference>
<dbReference type="GO" id="GO:0005886">
    <property type="term" value="C:plasma membrane"/>
    <property type="evidence" value="ECO:0007669"/>
    <property type="project" value="UniProtKB-SubCell"/>
</dbReference>
<comment type="caution">
    <text evidence="10">The sequence shown here is derived from an EMBL/GenBank/DDBJ whole genome shotgun (WGS) entry which is preliminary data.</text>
</comment>
<keyword evidence="5 8" id="KW-0812">Transmembrane</keyword>
<comment type="subcellular location">
    <subcellularLocation>
        <location evidence="1">Cell membrane</location>
        <topology evidence="1">Multi-pass membrane protein</topology>
    </subcellularLocation>
</comment>
<evidence type="ECO:0000256" key="7">
    <source>
        <dbReference type="ARBA" id="ARBA00023136"/>
    </source>
</evidence>
<dbReference type="PANTHER" id="PTHR43271:SF2">
    <property type="entry name" value="BLL2771 PROTEIN"/>
    <property type="match status" value="1"/>
</dbReference>
<sequence length="385" mass="42182">MKSLIFFQKASILLTTCAIMVASNIYTLIPIYSVLADNLEIAESHVVLAGGLFTFFYACGLLSFGPVSDSTGRRKILVFGLLASAMTTLAVGFSSGSLSLWITRSLQGMTLATFASVAFAYSYDLFTFRQRTILVVLINTGFLIAGIFGQVASAFLADAFSWNAVYIFFAAIYFILFAAAFFLLIEPPAKPVEQKPLMSIFYQLFKDQRLVKCYVITFSLLFAIIAFYDAIGRFFAGHAADLLMIRLVGLIGAALSLFTGKLMDWWGELRTLMFGLAIGSVSAFMLLFLQMTEALILFSISFVSSISLVIPTVITLIGFYGSSQRAKALSLYSFILLIGASLAPPVAAVLPFKGVMLLLSSLFLFNIWLCFFIKDEKAFQSANAD</sequence>
<proteinExistence type="inferred from homology"/>
<dbReference type="Pfam" id="PF07690">
    <property type="entry name" value="MFS_1"/>
    <property type="match status" value="1"/>
</dbReference>
<gene>
    <name evidence="10" type="ORF">DYI25_00970</name>
</gene>
<organism evidence="10 11">
    <name type="scientific">Mesobacillus boroniphilus</name>
    <dbReference type="NCBI Taxonomy" id="308892"/>
    <lineage>
        <taxon>Bacteria</taxon>
        <taxon>Bacillati</taxon>
        <taxon>Bacillota</taxon>
        <taxon>Bacilli</taxon>
        <taxon>Bacillales</taxon>
        <taxon>Bacillaceae</taxon>
        <taxon>Mesobacillus</taxon>
    </lineage>
</organism>
<dbReference type="PANTHER" id="PTHR43271">
    <property type="entry name" value="BLL2771 PROTEIN"/>
    <property type="match status" value="1"/>
</dbReference>
<feature type="transmembrane region" description="Helical" evidence="8">
    <location>
        <begin position="331"/>
        <end position="350"/>
    </location>
</feature>
<protein>
    <submittedName>
        <fullName evidence="10">MFS transporter</fullName>
    </submittedName>
</protein>
<feature type="transmembrane region" description="Helical" evidence="8">
    <location>
        <begin position="213"/>
        <end position="231"/>
    </location>
</feature>
<evidence type="ECO:0000256" key="3">
    <source>
        <dbReference type="ARBA" id="ARBA00022448"/>
    </source>
</evidence>
<accession>A0A944GV22</accession>
<feature type="transmembrane region" description="Helical" evidence="8">
    <location>
        <begin position="243"/>
        <end position="260"/>
    </location>
</feature>
<evidence type="ECO:0000256" key="5">
    <source>
        <dbReference type="ARBA" id="ARBA00022692"/>
    </source>
</evidence>
<dbReference type="AlphaFoldDB" id="A0A944GV22"/>
<dbReference type="InterPro" id="IPR036259">
    <property type="entry name" value="MFS_trans_sf"/>
</dbReference>
<dbReference type="Proteomes" id="UP000761411">
    <property type="component" value="Unassembled WGS sequence"/>
</dbReference>
<evidence type="ECO:0000256" key="1">
    <source>
        <dbReference type="ARBA" id="ARBA00004651"/>
    </source>
</evidence>
<name>A0A944GV22_9BACI</name>
<keyword evidence="11" id="KW-1185">Reference proteome</keyword>
<feature type="transmembrane region" description="Helical" evidence="8">
    <location>
        <begin position="108"/>
        <end position="126"/>
    </location>
</feature>
<feature type="transmembrane region" description="Helical" evidence="8">
    <location>
        <begin position="12"/>
        <end position="33"/>
    </location>
</feature>
<keyword evidence="4" id="KW-1003">Cell membrane</keyword>
<keyword evidence="6 8" id="KW-1133">Transmembrane helix</keyword>
<dbReference type="InterPro" id="IPR020846">
    <property type="entry name" value="MFS_dom"/>
</dbReference>
<evidence type="ECO:0000313" key="10">
    <source>
        <dbReference type="EMBL" id="MBS8263002.1"/>
    </source>
</evidence>
<evidence type="ECO:0000256" key="8">
    <source>
        <dbReference type="SAM" id="Phobius"/>
    </source>
</evidence>
<evidence type="ECO:0000256" key="6">
    <source>
        <dbReference type="ARBA" id="ARBA00022989"/>
    </source>
</evidence>
<dbReference type="Gene3D" id="1.20.1250.20">
    <property type="entry name" value="MFS general substrate transporter like domains"/>
    <property type="match status" value="1"/>
</dbReference>
<evidence type="ECO:0000259" key="9">
    <source>
        <dbReference type="PROSITE" id="PS50850"/>
    </source>
</evidence>
<dbReference type="InterPro" id="IPR011701">
    <property type="entry name" value="MFS"/>
</dbReference>
<evidence type="ECO:0000313" key="11">
    <source>
        <dbReference type="Proteomes" id="UP000761411"/>
    </source>
</evidence>
<feature type="transmembrane region" description="Helical" evidence="8">
    <location>
        <begin position="295"/>
        <end position="319"/>
    </location>
</feature>
<feature type="transmembrane region" description="Helical" evidence="8">
    <location>
        <begin position="356"/>
        <end position="373"/>
    </location>
</feature>
<dbReference type="EMBL" id="QTKX01000001">
    <property type="protein sequence ID" value="MBS8263002.1"/>
    <property type="molecule type" value="Genomic_DNA"/>
</dbReference>
<feature type="transmembrane region" description="Helical" evidence="8">
    <location>
        <begin position="272"/>
        <end position="289"/>
    </location>
</feature>
<keyword evidence="7 8" id="KW-0472">Membrane</keyword>
<comment type="similarity">
    <text evidence="2">Belongs to the major facilitator superfamily.</text>
</comment>
<evidence type="ECO:0000256" key="2">
    <source>
        <dbReference type="ARBA" id="ARBA00008335"/>
    </source>
</evidence>
<feature type="transmembrane region" description="Helical" evidence="8">
    <location>
        <begin position="76"/>
        <end position="102"/>
    </location>
</feature>
<feature type="transmembrane region" description="Helical" evidence="8">
    <location>
        <begin position="163"/>
        <end position="185"/>
    </location>
</feature>